<dbReference type="RefSeq" id="WP_151968926.1">
    <property type="nucleotide sequence ID" value="NZ_AP019860.1"/>
</dbReference>
<proteinExistence type="predicted"/>
<gene>
    <name evidence="1" type="ORF">UABAM_03155</name>
</gene>
<accession>A0A5S9IN58</accession>
<dbReference type="Proteomes" id="UP000326354">
    <property type="component" value="Chromosome"/>
</dbReference>
<name>A0A5S9IN58_UABAM</name>
<evidence type="ECO:0000313" key="2">
    <source>
        <dbReference type="Proteomes" id="UP000326354"/>
    </source>
</evidence>
<sequence length="77" mass="8815">MARKTTVIIKQMARNNVIAEFSCGDHLFGILSYKKGVFSIEIYPPPGDKWELDIEDFLALVEQGKQDIRDQLSSRSR</sequence>
<dbReference type="KEGG" id="uam:UABAM_03155"/>
<dbReference type="AlphaFoldDB" id="A0A5S9IN58"/>
<protein>
    <submittedName>
        <fullName evidence="1">Uncharacterized protein</fullName>
    </submittedName>
</protein>
<evidence type="ECO:0000313" key="1">
    <source>
        <dbReference type="EMBL" id="BBM84794.1"/>
    </source>
</evidence>
<organism evidence="1 2">
    <name type="scientific">Uabimicrobium amorphum</name>
    <dbReference type="NCBI Taxonomy" id="2596890"/>
    <lineage>
        <taxon>Bacteria</taxon>
        <taxon>Pseudomonadati</taxon>
        <taxon>Planctomycetota</taxon>
        <taxon>Candidatus Uabimicrobiia</taxon>
        <taxon>Candidatus Uabimicrobiales</taxon>
        <taxon>Candidatus Uabimicrobiaceae</taxon>
        <taxon>Candidatus Uabimicrobium</taxon>
    </lineage>
</organism>
<reference evidence="1 2" key="1">
    <citation type="submission" date="2019-08" db="EMBL/GenBank/DDBJ databases">
        <title>Complete genome sequence of Candidatus Uab amorphum.</title>
        <authorList>
            <person name="Shiratori T."/>
            <person name="Suzuki S."/>
            <person name="Kakizawa Y."/>
            <person name="Ishida K."/>
        </authorList>
    </citation>
    <scope>NUCLEOTIDE SEQUENCE [LARGE SCALE GENOMIC DNA]</scope>
    <source>
        <strain evidence="1 2">SRT547</strain>
    </source>
</reference>
<keyword evidence="2" id="KW-1185">Reference proteome</keyword>
<dbReference type="EMBL" id="AP019860">
    <property type="protein sequence ID" value="BBM84794.1"/>
    <property type="molecule type" value="Genomic_DNA"/>
</dbReference>